<gene>
    <name evidence="4" type="ORF">SAMN04488568_1283</name>
</gene>
<dbReference type="EMBL" id="FNHG01000028">
    <property type="protein sequence ID" value="SDM87642.1"/>
    <property type="molecule type" value="Genomic_DNA"/>
</dbReference>
<feature type="repeat" description="TPR" evidence="3">
    <location>
        <begin position="137"/>
        <end position="170"/>
    </location>
</feature>
<feature type="repeat" description="TPR" evidence="3">
    <location>
        <begin position="103"/>
        <end position="136"/>
    </location>
</feature>
<reference evidence="4 5" key="1">
    <citation type="submission" date="2016-10" db="EMBL/GenBank/DDBJ databases">
        <authorList>
            <person name="de Groot N.N."/>
        </authorList>
    </citation>
    <scope>NUCLEOTIDE SEQUENCE [LARGE SCALE GENOMIC DNA]</scope>
    <source>
        <strain evidence="4 5">DSM 16077</strain>
    </source>
</reference>
<sequence length="602" mass="64919">MAASLQQIVQMLQRGDAVRAEAELSAILAVSPQDVEALHLRGLARGKTGQYAGGIADLEAAATRHSQPHAVLNNLGNLHRRSGRPDLAVASYRRATAAAPGFVDAWFNLGVTLAETGQPDDAERAYRAVLAVQPGHAAALNGLGNLAVKQEALEAALDWFDQAVGAQPDAAYIRVNRGCLYRTLGRVDDALADLDLAVKLAPKSADAHYQRANSLRNLGRFDAARQGYLNALQCAPLRADIHRDQASLAWEMGEGAGATRWLDQVLQQQANSGLQLVRAEILMRSGQPEEAERAASLALELEPANAPARALRGELRSRLGRREAGLDDLRAAFRAAVSATGADAADFAIRHQLVEALLPAGEVEEALTLLDAEPAPAHLQKHVALQSLAWRVRGDDRYRRFYDYDRFTAKRMIETPPGYASLDAFNAALAEDIRRLHGGGAQPLDQTLFGGTQSAGRLWDQDSAVIRSLADALLDAARTFVAGLPDDPDHPFLRRKRGDLELTGAWSVRLRSGGGHVDHIHPAGWISACYYVAVPESVMAGERAGWLRLGASGVAGLDLPAERYIQPEPGAAIFFPSYIWHGVEPFVSDEVRVTAPFDLIPA</sequence>
<dbReference type="PANTHER" id="PTHR44858">
    <property type="entry name" value="TETRATRICOPEPTIDE REPEAT PROTEIN 6"/>
    <property type="match status" value="1"/>
</dbReference>
<protein>
    <submittedName>
        <fullName evidence="4">Tfp pilus assembly protein PilF</fullName>
    </submittedName>
</protein>
<dbReference type="Proteomes" id="UP000199759">
    <property type="component" value="Unassembled WGS sequence"/>
</dbReference>
<dbReference type="InterPro" id="IPR011990">
    <property type="entry name" value="TPR-like_helical_dom_sf"/>
</dbReference>
<keyword evidence="1" id="KW-0677">Repeat</keyword>
<dbReference type="InterPro" id="IPR012668">
    <property type="entry name" value="CHP02466"/>
</dbReference>
<dbReference type="PANTHER" id="PTHR44858:SF1">
    <property type="entry name" value="UDP-N-ACETYLGLUCOSAMINE--PEPTIDE N-ACETYLGLUCOSAMINYLTRANSFERASE SPINDLY-RELATED"/>
    <property type="match status" value="1"/>
</dbReference>
<dbReference type="OrthoDB" id="9783136at2"/>
<dbReference type="SUPFAM" id="SSF48452">
    <property type="entry name" value="TPR-like"/>
    <property type="match status" value="3"/>
</dbReference>
<dbReference type="SMART" id="SM00028">
    <property type="entry name" value="TPR"/>
    <property type="match status" value="7"/>
</dbReference>
<evidence type="ECO:0000313" key="4">
    <source>
        <dbReference type="EMBL" id="SDM87642.1"/>
    </source>
</evidence>
<accession>A0A1G9WST9</accession>
<dbReference type="Gene3D" id="1.25.40.10">
    <property type="entry name" value="Tetratricopeptide repeat domain"/>
    <property type="match status" value="3"/>
</dbReference>
<dbReference type="Pfam" id="PF13432">
    <property type="entry name" value="TPR_16"/>
    <property type="match status" value="3"/>
</dbReference>
<name>A0A1G9WST9_9PROT</name>
<evidence type="ECO:0000313" key="5">
    <source>
        <dbReference type="Proteomes" id="UP000199759"/>
    </source>
</evidence>
<dbReference type="PROSITE" id="PS50005">
    <property type="entry name" value="TPR"/>
    <property type="match status" value="3"/>
</dbReference>
<dbReference type="Pfam" id="PF13759">
    <property type="entry name" value="2OG-FeII_Oxy_5"/>
    <property type="match status" value="1"/>
</dbReference>
<feature type="repeat" description="TPR" evidence="3">
    <location>
        <begin position="171"/>
        <end position="204"/>
    </location>
</feature>
<evidence type="ECO:0000256" key="2">
    <source>
        <dbReference type="ARBA" id="ARBA00022803"/>
    </source>
</evidence>
<dbReference type="InterPro" id="IPR050498">
    <property type="entry name" value="Ycf3"/>
</dbReference>
<dbReference type="AlphaFoldDB" id="A0A1G9WST9"/>
<dbReference type="RefSeq" id="WP_091771898.1">
    <property type="nucleotide sequence ID" value="NZ_FNHG01000028.1"/>
</dbReference>
<evidence type="ECO:0000256" key="1">
    <source>
        <dbReference type="ARBA" id="ARBA00022737"/>
    </source>
</evidence>
<keyword evidence="2 3" id="KW-0802">TPR repeat</keyword>
<dbReference type="InterPro" id="IPR019734">
    <property type="entry name" value="TPR_rpt"/>
</dbReference>
<evidence type="ECO:0000256" key="3">
    <source>
        <dbReference type="PROSITE-ProRule" id="PRU00339"/>
    </source>
</evidence>
<proteinExistence type="predicted"/>
<keyword evidence="5" id="KW-1185">Reference proteome</keyword>
<organism evidence="4 5">
    <name type="scientific">Maricaulis salignorans</name>
    <dbReference type="NCBI Taxonomy" id="144026"/>
    <lineage>
        <taxon>Bacteria</taxon>
        <taxon>Pseudomonadati</taxon>
        <taxon>Pseudomonadota</taxon>
        <taxon>Alphaproteobacteria</taxon>
        <taxon>Maricaulales</taxon>
        <taxon>Maricaulaceae</taxon>
        <taxon>Maricaulis</taxon>
    </lineage>
</organism>
<dbReference type="Gene3D" id="2.60.120.620">
    <property type="entry name" value="q2cbj1_9rhob like domain"/>
    <property type="match status" value="1"/>
</dbReference>
<dbReference type="STRING" id="144026.SAMN04488568_1283"/>